<organism evidence="1 2">
    <name type="scientific">Persea americana</name>
    <name type="common">Avocado</name>
    <dbReference type="NCBI Taxonomy" id="3435"/>
    <lineage>
        <taxon>Eukaryota</taxon>
        <taxon>Viridiplantae</taxon>
        <taxon>Streptophyta</taxon>
        <taxon>Embryophyta</taxon>
        <taxon>Tracheophyta</taxon>
        <taxon>Spermatophyta</taxon>
        <taxon>Magnoliopsida</taxon>
        <taxon>Magnoliidae</taxon>
        <taxon>Laurales</taxon>
        <taxon>Lauraceae</taxon>
        <taxon>Persea</taxon>
    </lineage>
</organism>
<accession>A0ACC2KFL2</accession>
<evidence type="ECO:0000313" key="2">
    <source>
        <dbReference type="Proteomes" id="UP001234297"/>
    </source>
</evidence>
<comment type="caution">
    <text evidence="1">The sequence shown here is derived from an EMBL/GenBank/DDBJ whole genome shotgun (WGS) entry which is preliminary data.</text>
</comment>
<reference evidence="1 2" key="1">
    <citation type="journal article" date="2022" name="Hortic Res">
        <title>A haplotype resolved chromosomal level avocado genome allows analysis of novel avocado genes.</title>
        <authorList>
            <person name="Nath O."/>
            <person name="Fletcher S.J."/>
            <person name="Hayward A."/>
            <person name="Shaw L.M."/>
            <person name="Masouleh A.K."/>
            <person name="Furtado A."/>
            <person name="Henry R.J."/>
            <person name="Mitter N."/>
        </authorList>
    </citation>
    <scope>NUCLEOTIDE SEQUENCE [LARGE SCALE GENOMIC DNA]</scope>
    <source>
        <strain evidence="2">cv. Hass</strain>
    </source>
</reference>
<keyword evidence="2" id="KW-1185">Reference proteome</keyword>
<name>A0ACC2KFL2_PERAE</name>
<sequence length="71" mass="8180">MHLSPFSLSSLIHCAFYCPPGKTTRSTINYHQTIKAQRKGGSHTSCEKLETSWIYIPICKKRSNKYTIFIE</sequence>
<dbReference type="Proteomes" id="UP001234297">
    <property type="component" value="Chromosome 9"/>
</dbReference>
<gene>
    <name evidence="1" type="ORF">MRB53_028268</name>
</gene>
<protein>
    <submittedName>
        <fullName evidence="1">Uncharacterized protein</fullName>
    </submittedName>
</protein>
<evidence type="ECO:0000313" key="1">
    <source>
        <dbReference type="EMBL" id="KAJ8619739.1"/>
    </source>
</evidence>
<proteinExistence type="predicted"/>
<dbReference type="EMBL" id="CM056817">
    <property type="protein sequence ID" value="KAJ8619739.1"/>
    <property type="molecule type" value="Genomic_DNA"/>
</dbReference>